<keyword evidence="6" id="KW-0997">Cell inner membrane</keyword>
<dbReference type="Proteomes" id="UP000824176">
    <property type="component" value="Unassembled WGS sequence"/>
</dbReference>
<dbReference type="PANTHER" id="PTHR30012:SF0">
    <property type="entry name" value="TYPE II SECRETION SYSTEM PROTEIN F-RELATED"/>
    <property type="match status" value="1"/>
</dbReference>
<dbReference type="PRINTS" id="PR00812">
    <property type="entry name" value="BCTERIALGSPF"/>
</dbReference>
<keyword evidence="5" id="KW-1003">Cell membrane</keyword>
<evidence type="ECO:0000313" key="15">
    <source>
        <dbReference type="Proteomes" id="UP000824176"/>
    </source>
</evidence>
<dbReference type="AlphaFoldDB" id="A0A9D2K9M3"/>
<evidence type="ECO:0000256" key="3">
    <source>
        <dbReference type="ARBA" id="ARBA00005745"/>
    </source>
</evidence>
<evidence type="ECO:0000256" key="6">
    <source>
        <dbReference type="ARBA" id="ARBA00022519"/>
    </source>
</evidence>
<sequence length="399" mass="44367">MATYSYKGISKTGKEVKGVRDAVSKQALTSELLSEGIFVSTISDMREKQSALAKLQAVFAKKINLSDTFFQLSLLLRSGIPLVEALKIVAKSTKEQHLKNALMESASKVSEGMRFSESLSKYPKIFEPMYVNLIKASEQVGKLAAVLADIAVYEEDKRKNTDKIKTAMVYPMTILVMGFAVLGFLLAFVVPKMESIFASMKQQIPASTQFLLKASDFVSEYGLVLLLFILFIIFALRYLYKNNNKFRLAVDKKLFKINLVSHVSVSKFAHVLSFQLKEGLPLTDALHYASLVIDNKYMFDIVSQVRESVQAGTKFSVAVRNAGIFPELFPAAVSTGESSGNMPELLERVNEFYSKNVDKFLTSFISAIEPIFIVIIGVLVGFIVVSIMQPLFSMNSLVQ</sequence>
<evidence type="ECO:0000256" key="4">
    <source>
        <dbReference type="ARBA" id="ARBA00022448"/>
    </source>
</evidence>
<dbReference type="GO" id="GO:0009306">
    <property type="term" value="P:protein secretion"/>
    <property type="evidence" value="ECO:0007669"/>
    <property type="project" value="InterPro"/>
</dbReference>
<reference evidence="14" key="2">
    <citation type="submission" date="2021-04" db="EMBL/GenBank/DDBJ databases">
        <authorList>
            <person name="Gilroy R."/>
        </authorList>
    </citation>
    <scope>NUCLEOTIDE SEQUENCE</scope>
    <source>
        <strain evidence="14">ChiW4-1371</strain>
    </source>
</reference>
<evidence type="ECO:0000313" key="14">
    <source>
        <dbReference type="EMBL" id="HIZ88429.1"/>
    </source>
</evidence>
<dbReference type="InterPro" id="IPR042094">
    <property type="entry name" value="T2SS_GspF_sf"/>
</dbReference>
<feature type="transmembrane region" description="Helical" evidence="12">
    <location>
        <begin position="371"/>
        <end position="392"/>
    </location>
</feature>
<dbReference type="PROSITE" id="PS00874">
    <property type="entry name" value="T2SP_F"/>
    <property type="match status" value="1"/>
</dbReference>
<evidence type="ECO:0000259" key="13">
    <source>
        <dbReference type="Pfam" id="PF00482"/>
    </source>
</evidence>
<comment type="caution">
    <text evidence="14">The sequence shown here is derived from an EMBL/GenBank/DDBJ whole genome shotgun (WGS) entry which is preliminary data.</text>
</comment>
<evidence type="ECO:0000256" key="7">
    <source>
        <dbReference type="ARBA" id="ARBA00022692"/>
    </source>
</evidence>
<feature type="transmembrane region" description="Helical" evidence="12">
    <location>
        <begin position="167"/>
        <end position="190"/>
    </location>
</feature>
<dbReference type="InterPro" id="IPR001992">
    <property type="entry name" value="T2SS_GspF/T4SS_PilC_CS"/>
</dbReference>
<name>A0A9D2K9M3_9BACT</name>
<dbReference type="GO" id="GO:0005886">
    <property type="term" value="C:plasma membrane"/>
    <property type="evidence" value="ECO:0007669"/>
    <property type="project" value="UniProtKB-SubCell"/>
</dbReference>
<evidence type="ECO:0000256" key="12">
    <source>
        <dbReference type="SAM" id="Phobius"/>
    </source>
</evidence>
<accession>A0A9D2K9M3</accession>
<keyword evidence="9 12" id="KW-0472">Membrane</keyword>
<organism evidence="14 15">
    <name type="scientific">Candidatus Mucispirillum faecigallinarum</name>
    <dbReference type="NCBI Taxonomy" id="2838699"/>
    <lineage>
        <taxon>Bacteria</taxon>
        <taxon>Pseudomonadati</taxon>
        <taxon>Deferribacterota</taxon>
        <taxon>Deferribacteres</taxon>
        <taxon>Deferribacterales</taxon>
        <taxon>Mucispirillaceae</taxon>
        <taxon>Mucispirillum</taxon>
    </lineage>
</organism>
<feature type="domain" description="Type II secretion system protein GspF" evidence="13">
    <location>
        <begin position="268"/>
        <end position="390"/>
    </location>
</feature>
<evidence type="ECO:0000256" key="9">
    <source>
        <dbReference type="ARBA" id="ARBA00023136"/>
    </source>
</evidence>
<keyword evidence="4 11" id="KW-0813">Transport</keyword>
<evidence type="ECO:0000256" key="8">
    <source>
        <dbReference type="ARBA" id="ARBA00022989"/>
    </source>
</evidence>
<dbReference type="Pfam" id="PF00482">
    <property type="entry name" value="T2SSF"/>
    <property type="match status" value="2"/>
</dbReference>
<comment type="similarity">
    <text evidence="3 11">Belongs to the GSP F family.</text>
</comment>
<feature type="transmembrane region" description="Helical" evidence="12">
    <location>
        <begin position="221"/>
        <end position="240"/>
    </location>
</feature>
<evidence type="ECO:0000256" key="5">
    <source>
        <dbReference type="ARBA" id="ARBA00022475"/>
    </source>
</evidence>
<keyword evidence="8 12" id="KW-1133">Transmembrane helix</keyword>
<comment type="subcellular location">
    <subcellularLocation>
        <location evidence="2">Cell inner membrane</location>
        <topology evidence="2">Multi-pass membrane protein</topology>
    </subcellularLocation>
    <subcellularLocation>
        <location evidence="11">Cell membrane</location>
        <topology evidence="11">Multi-pass membrane protein</topology>
    </subcellularLocation>
</comment>
<dbReference type="InterPro" id="IPR003004">
    <property type="entry name" value="GspF/PilC"/>
</dbReference>
<dbReference type="EMBL" id="DXAQ01000011">
    <property type="protein sequence ID" value="HIZ88429.1"/>
    <property type="molecule type" value="Genomic_DNA"/>
</dbReference>
<evidence type="ECO:0000256" key="1">
    <source>
        <dbReference type="ARBA" id="ARBA00002684"/>
    </source>
</evidence>
<evidence type="ECO:0000256" key="11">
    <source>
        <dbReference type="RuleBase" id="RU003923"/>
    </source>
</evidence>
<gene>
    <name evidence="14" type="ORF">H9804_00660</name>
</gene>
<evidence type="ECO:0000256" key="2">
    <source>
        <dbReference type="ARBA" id="ARBA00004429"/>
    </source>
</evidence>
<evidence type="ECO:0000256" key="10">
    <source>
        <dbReference type="ARBA" id="ARBA00030750"/>
    </source>
</evidence>
<dbReference type="PANTHER" id="PTHR30012">
    <property type="entry name" value="GENERAL SECRETION PATHWAY PROTEIN"/>
    <property type="match status" value="1"/>
</dbReference>
<proteinExistence type="inferred from homology"/>
<protein>
    <recommendedName>
        <fullName evidence="10">General secretion pathway protein F</fullName>
    </recommendedName>
</protein>
<comment type="function">
    <text evidence="1">Component of the type II secretion system inner membrane complex required for the energy-dependent secretion of extracellular factors such as proteases and toxins from the periplasm.</text>
</comment>
<reference evidence="14" key="1">
    <citation type="journal article" date="2021" name="PeerJ">
        <title>Extensive microbial diversity within the chicken gut microbiome revealed by metagenomics and culture.</title>
        <authorList>
            <person name="Gilroy R."/>
            <person name="Ravi A."/>
            <person name="Getino M."/>
            <person name="Pursley I."/>
            <person name="Horton D.L."/>
            <person name="Alikhan N.F."/>
            <person name="Baker D."/>
            <person name="Gharbi K."/>
            <person name="Hall N."/>
            <person name="Watson M."/>
            <person name="Adriaenssens E.M."/>
            <person name="Foster-Nyarko E."/>
            <person name="Jarju S."/>
            <person name="Secka A."/>
            <person name="Antonio M."/>
            <person name="Oren A."/>
            <person name="Chaudhuri R.R."/>
            <person name="La Ragione R."/>
            <person name="Hildebrand F."/>
            <person name="Pallen M.J."/>
        </authorList>
    </citation>
    <scope>NUCLEOTIDE SEQUENCE</scope>
    <source>
        <strain evidence="14">ChiW4-1371</strain>
    </source>
</reference>
<dbReference type="Gene3D" id="1.20.81.30">
    <property type="entry name" value="Type II secretion system (T2SS), domain F"/>
    <property type="match status" value="2"/>
</dbReference>
<feature type="domain" description="Type II secretion system protein GspF" evidence="13">
    <location>
        <begin position="71"/>
        <end position="191"/>
    </location>
</feature>
<keyword evidence="7 11" id="KW-0812">Transmembrane</keyword>
<dbReference type="InterPro" id="IPR018076">
    <property type="entry name" value="T2SS_GspF_dom"/>
</dbReference>
<dbReference type="FunFam" id="1.20.81.30:FF:000001">
    <property type="entry name" value="Type II secretion system protein F"/>
    <property type="match status" value="1"/>
</dbReference>